<dbReference type="GO" id="GO:0050660">
    <property type="term" value="F:flavin adenine dinucleotide binding"/>
    <property type="evidence" value="ECO:0007669"/>
    <property type="project" value="TreeGrafter"/>
</dbReference>
<evidence type="ECO:0000313" key="5">
    <source>
        <dbReference type="Proteomes" id="UP000005755"/>
    </source>
</evidence>
<dbReference type="GO" id="GO:0008767">
    <property type="term" value="F:UDP-galactopyranose mutase activity"/>
    <property type="evidence" value="ECO:0007669"/>
    <property type="project" value="TreeGrafter"/>
</dbReference>
<dbReference type="EC" id="1.4.3.21" evidence="3"/>
<dbReference type="InterPro" id="IPR036188">
    <property type="entry name" value="FAD/NAD-bd_sf"/>
</dbReference>
<dbReference type="Pfam" id="PF01593">
    <property type="entry name" value="Amino_oxidase"/>
    <property type="match status" value="1"/>
</dbReference>
<feature type="region of interest" description="Disordered" evidence="1">
    <location>
        <begin position="358"/>
        <end position="386"/>
    </location>
</feature>
<feature type="domain" description="Amine oxidase" evidence="2">
    <location>
        <begin position="15"/>
        <end position="297"/>
    </location>
</feature>
<proteinExistence type="predicted"/>
<dbReference type="PANTHER" id="PTHR21197:SF0">
    <property type="entry name" value="UDP-GALACTOPYRANOSE MUTASE"/>
    <property type="match status" value="1"/>
</dbReference>
<organism evidence="3 6">
    <name type="scientific">Helicobacter cinaedi CCUG 18818 = ATCC BAA-847</name>
    <dbReference type="NCBI Taxonomy" id="537971"/>
    <lineage>
        <taxon>Bacteria</taxon>
        <taxon>Pseudomonadati</taxon>
        <taxon>Campylobacterota</taxon>
        <taxon>Epsilonproteobacteria</taxon>
        <taxon>Campylobacterales</taxon>
        <taxon>Helicobacteraceae</taxon>
        <taxon>Helicobacter</taxon>
    </lineage>
</organism>
<name>A0AAI8MLR1_9HELI</name>
<evidence type="ECO:0000259" key="2">
    <source>
        <dbReference type="Pfam" id="PF01593"/>
    </source>
</evidence>
<feature type="compositionally biased region" description="Polar residues" evidence="1">
    <location>
        <begin position="359"/>
        <end position="374"/>
    </location>
</feature>
<dbReference type="Proteomes" id="UP000005755">
    <property type="component" value="Unassembled WGS sequence"/>
</dbReference>
<dbReference type="Gene3D" id="3.50.50.60">
    <property type="entry name" value="FAD/NAD(P)-binding domain"/>
    <property type="match status" value="2"/>
</dbReference>
<accession>A0AAI8MLR1</accession>
<dbReference type="KEGG" id="hcb:HCBAA847_0311"/>
<gene>
    <name evidence="3" type="ORF">HCBAA847_0311</name>
    <name evidence="4" type="ORF">HCCG_01873</name>
</gene>
<reference evidence="3 6" key="2">
    <citation type="journal article" date="2012" name="J. Bacteriol.">
        <title>Complete Genome Sequence of Helicobacter cinaedi Type Strain ATCC BAA-847.</title>
        <authorList>
            <person name="Miyoshi-Akiyama T."/>
            <person name="Takeshita N."/>
            <person name="Ohmagari N."/>
            <person name="Kirikae T."/>
        </authorList>
    </citation>
    <scope>NUCLEOTIDE SEQUENCE [LARGE SCALE GENOMIC DNA]</scope>
    <source>
        <strain evidence="3 6">ATCC BAA-847</strain>
    </source>
</reference>
<sequence length="614" mass="68726">MRQNKKVLIIGAGPAGLSAARVLSENGYSVEIFELDSQVGGMSKSIELFSQIVDIGPHRFFSKDKRLNDFWHSHINGEYEKVSRLTRIFYNRKFFYYPLRGFDALFKLGFVESTLCILSYIKAKISPFKGDSFESWVANAFGYRLYSIFFKSYTEKLWGIKCSELDSDFAAQRIKGLNLYEAIKSAFFGGGGKKHKTLVDEFSYPKKGCGVVYENMKQEIIKRGGVVHCGVEVLGIKTQGKKAVGIHTNKGEFSGDIVISTAPFRDMVLSLEELDSSVKEMAGRLKFRNTILVYVEVGDLALLKKHRLSPNASIVLGEHSHDCENLGAVITSKVTPTPKSPQNEQSPTAIPRILEEENQATNEKSTSQESSFENNTKKSQKVDSSTATILKQSAKDSRICKNAQNVSDSLAAGFCDDFVGCQGSDKGATLSVVAAVAASDSRKSAQKPTLFKDNWIYVHSKDTQTGRITNFANWTKDLQCGQDSAILCLEYWANDDEALWNLDDNALSEIAKRDLLESKLVADSSLIKNTSMLKIHKSYPVYERGYKDNLHKIYKALDSFKDLYFIGRNGSFKYNNQDHSILMGLMCADKILGRECDLWHINTDYDYQEGGKSE</sequence>
<evidence type="ECO:0000256" key="1">
    <source>
        <dbReference type="SAM" id="MobiDB-lite"/>
    </source>
</evidence>
<dbReference type="AlphaFoldDB" id="A0AAI8MLR1"/>
<protein>
    <submittedName>
        <fullName evidence="3">Amine oxidase</fullName>
        <ecNumber evidence="3">1.4.3.21</ecNumber>
    </submittedName>
    <submittedName>
        <fullName evidence="4">FAD dependent oxidoreductase</fullName>
    </submittedName>
</protein>
<evidence type="ECO:0000313" key="4">
    <source>
        <dbReference type="EMBL" id="EFR47325.1"/>
    </source>
</evidence>
<evidence type="ECO:0000313" key="6">
    <source>
        <dbReference type="Proteomes" id="UP000006036"/>
    </source>
</evidence>
<dbReference type="EMBL" id="AP012492">
    <property type="protein sequence ID" value="BAM31561.1"/>
    <property type="molecule type" value="Genomic_DNA"/>
</dbReference>
<keyword evidence="5" id="KW-1185">Reference proteome</keyword>
<dbReference type="InterPro" id="IPR002937">
    <property type="entry name" value="Amino_oxidase"/>
</dbReference>
<dbReference type="SUPFAM" id="SSF51971">
    <property type="entry name" value="Nucleotide-binding domain"/>
    <property type="match status" value="1"/>
</dbReference>
<dbReference type="GO" id="GO:0008131">
    <property type="term" value="F:primary methylamine oxidase activity"/>
    <property type="evidence" value="ECO:0007669"/>
    <property type="project" value="UniProtKB-EC"/>
</dbReference>
<dbReference type="PANTHER" id="PTHR21197">
    <property type="entry name" value="UDP-GALACTOPYRANOSE MUTASE"/>
    <property type="match status" value="1"/>
</dbReference>
<dbReference type="RefSeq" id="WP_002957210.1">
    <property type="nucleotide sequence ID" value="NC_020555.1"/>
</dbReference>
<keyword evidence="3" id="KW-0560">Oxidoreductase</keyword>
<evidence type="ECO:0000313" key="3">
    <source>
        <dbReference type="EMBL" id="BAM31561.1"/>
    </source>
</evidence>
<dbReference type="PRINTS" id="PR00419">
    <property type="entry name" value="ADXRDTASE"/>
</dbReference>
<dbReference type="GO" id="GO:0005829">
    <property type="term" value="C:cytosol"/>
    <property type="evidence" value="ECO:0007669"/>
    <property type="project" value="TreeGrafter"/>
</dbReference>
<reference evidence="4" key="1">
    <citation type="submission" date="2008-08" db="EMBL/GenBank/DDBJ databases">
        <title>Annotation of Helicobacter cinaedi strain CCUG 18818.</title>
        <authorList>
            <consortium name="The Broad Institute Genome Sequencing Platform"/>
            <person name="Fox J.G."/>
            <person name="Shen Z."/>
            <person name="Charoenlap N."/>
            <person name="Schauer D.B."/>
            <person name="Ward D."/>
            <person name="Mehta T."/>
            <person name="Young S."/>
            <person name="Jaffe D."/>
            <person name="Gnerre S."/>
            <person name="Berlin A."/>
            <person name="Heiman D."/>
            <person name="Hepburn T."/>
            <person name="Shea T."/>
            <person name="Sykes S."/>
            <person name="Alvarado L."/>
            <person name="Kodira C."/>
            <person name="Borodovsky M."/>
            <person name="Lander E."/>
            <person name="Galagan J."/>
            <person name="Nusbaum C."/>
            <person name="Birren B."/>
        </authorList>
    </citation>
    <scope>NUCLEOTIDE SEQUENCE</scope>
    <source>
        <strain evidence="4">CCUG 18818</strain>
    </source>
</reference>
<reference evidence="3" key="3">
    <citation type="submission" date="2012-07" db="EMBL/GenBank/DDBJ databases">
        <authorList>
            <person name="Akiyama T."/>
            <person name="Takeshita N."/>
            <person name="Ohmagari N."/>
            <person name="Kirikae T."/>
        </authorList>
    </citation>
    <scope>NUCLEOTIDE SEQUENCE</scope>
    <source>
        <strain evidence="3">ATCC BAA-847</strain>
    </source>
</reference>
<reference evidence="5" key="4">
    <citation type="journal article" date="2014" name="Genome Announc.">
        <title>Draft genome sequences of six enterohepatic helicobacter species isolated from humans and one from rhesus macaques.</title>
        <authorList>
            <person name="Shen Z."/>
            <person name="Sheh A."/>
            <person name="Young S.K."/>
            <person name="Abouelliel A."/>
            <person name="Ward D.V."/>
            <person name="Earl A.M."/>
            <person name="Fox J.G."/>
        </authorList>
    </citation>
    <scope>NUCLEOTIDE SEQUENCE [LARGE SCALE GENOMIC DNA]</scope>
    <source>
        <strain evidence="5">CCUG 18818</strain>
    </source>
</reference>
<dbReference type="EMBL" id="DS990393">
    <property type="protein sequence ID" value="EFR47325.1"/>
    <property type="molecule type" value="Genomic_DNA"/>
</dbReference>
<dbReference type="Proteomes" id="UP000006036">
    <property type="component" value="Chromosome 1"/>
</dbReference>